<dbReference type="PANTHER" id="PTHR33055:SF17">
    <property type="entry name" value="THIRD ORF IN TRANSPOSON ISC1491"/>
    <property type="match status" value="1"/>
</dbReference>
<dbReference type="InterPro" id="IPR002525">
    <property type="entry name" value="Transp_IS110-like_N"/>
</dbReference>
<evidence type="ECO:0000313" key="2">
    <source>
        <dbReference type="EMBL" id="CAA6827020.1"/>
    </source>
</evidence>
<proteinExistence type="predicted"/>
<dbReference type="PANTHER" id="PTHR33055">
    <property type="entry name" value="TRANSPOSASE FOR INSERTION SEQUENCE ELEMENT IS1111A"/>
    <property type="match status" value="1"/>
</dbReference>
<gene>
    <name evidence="2" type="ORF">HELGO_WM26159</name>
</gene>
<feature type="domain" description="Transposase IS110-like N-terminal" evidence="1">
    <location>
        <begin position="12"/>
        <end position="122"/>
    </location>
</feature>
<dbReference type="GO" id="GO:0003677">
    <property type="term" value="F:DNA binding"/>
    <property type="evidence" value="ECO:0007669"/>
    <property type="project" value="InterPro"/>
</dbReference>
<dbReference type="GO" id="GO:0006313">
    <property type="term" value="P:DNA transposition"/>
    <property type="evidence" value="ECO:0007669"/>
    <property type="project" value="InterPro"/>
</dbReference>
<dbReference type="GO" id="GO:0004803">
    <property type="term" value="F:transposase activity"/>
    <property type="evidence" value="ECO:0007669"/>
    <property type="project" value="InterPro"/>
</dbReference>
<dbReference type="Pfam" id="PF01548">
    <property type="entry name" value="DEDD_Tnp_IS110"/>
    <property type="match status" value="1"/>
</dbReference>
<dbReference type="AlphaFoldDB" id="A0A6S6UCD7"/>
<organism evidence="2">
    <name type="scientific">uncultured Sulfurovum sp</name>
    <dbReference type="NCBI Taxonomy" id="269237"/>
    <lineage>
        <taxon>Bacteria</taxon>
        <taxon>Pseudomonadati</taxon>
        <taxon>Campylobacterota</taxon>
        <taxon>Epsilonproteobacteria</taxon>
        <taxon>Campylobacterales</taxon>
        <taxon>Sulfurovaceae</taxon>
        <taxon>Sulfurovum</taxon>
        <taxon>environmental samples</taxon>
    </lineage>
</organism>
<dbReference type="EMBL" id="CACVAZ010000216">
    <property type="protein sequence ID" value="CAA6827020.1"/>
    <property type="molecule type" value="Genomic_DNA"/>
</dbReference>
<reference evidence="2" key="1">
    <citation type="submission" date="2020-01" db="EMBL/GenBank/DDBJ databases">
        <authorList>
            <person name="Meier V. D."/>
            <person name="Meier V D."/>
        </authorList>
    </citation>
    <scope>NUCLEOTIDE SEQUENCE</scope>
    <source>
        <strain evidence="2">HLG_WM_MAG_02</strain>
    </source>
</reference>
<accession>A0A6S6UCD7</accession>
<dbReference type="InterPro" id="IPR047650">
    <property type="entry name" value="Transpos_IS110"/>
</dbReference>
<evidence type="ECO:0000259" key="1">
    <source>
        <dbReference type="Pfam" id="PF01548"/>
    </source>
</evidence>
<protein>
    <recommendedName>
        <fullName evidence="1">Transposase IS110-like N-terminal domain-containing protein</fullName>
    </recommendedName>
</protein>
<name>A0A6S6UCD7_9BACT</name>
<sequence>MTTIYTPKKLEIGIDVGSLNHAIAIGDGVGNIIKEFEITHNQKSFDKFFKIIEDEASKRDATISIAMEGYNGWARPLDAQILAKGYRLYNVNNVKLARFKEIFPASAKTDSIDARKIVELFSLRKQ</sequence>